<dbReference type="Gene3D" id="3.40.366.10">
    <property type="entry name" value="Malonyl-Coenzyme A Acyl Carrier Protein, domain 2"/>
    <property type="match status" value="1"/>
</dbReference>
<dbReference type="FunFam" id="3.40.50.980:FF:000001">
    <property type="entry name" value="Non-ribosomal peptide synthetase"/>
    <property type="match status" value="1"/>
</dbReference>
<dbReference type="Pfam" id="PF00698">
    <property type="entry name" value="Acyl_transf_1"/>
    <property type="match status" value="1"/>
</dbReference>
<dbReference type="InterPro" id="IPR015083">
    <property type="entry name" value="NorB/c/GfsB-D-like_docking"/>
</dbReference>
<feature type="domain" description="Ketosynthase family 3 (KS3)" evidence="14">
    <location>
        <begin position="40"/>
        <end position="450"/>
    </location>
</feature>
<dbReference type="InterPro" id="IPR010071">
    <property type="entry name" value="AA_adenyl_dom"/>
</dbReference>
<evidence type="ECO:0000256" key="7">
    <source>
        <dbReference type="ARBA" id="ARBA00022737"/>
    </source>
</evidence>
<accession>A0A4Q7J2A2</accession>
<evidence type="ECO:0000256" key="10">
    <source>
        <dbReference type="ARBA" id="ARBA00023268"/>
    </source>
</evidence>
<comment type="caution">
    <text evidence="15">The sequence shown here is derived from an EMBL/GenBank/DDBJ whole genome shotgun (WGS) entry which is preliminary data.</text>
</comment>
<evidence type="ECO:0000256" key="12">
    <source>
        <dbReference type="ARBA" id="ARBA00029443"/>
    </source>
</evidence>
<dbReference type="InterPro" id="IPR001227">
    <property type="entry name" value="Ac_transferase_dom_sf"/>
</dbReference>
<dbReference type="InterPro" id="IPR006162">
    <property type="entry name" value="Ppantetheine_attach_site"/>
</dbReference>
<dbReference type="InterPro" id="IPR014043">
    <property type="entry name" value="Acyl_transferase_dom"/>
</dbReference>
<dbReference type="PROSITE" id="PS52004">
    <property type="entry name" value="KS3_2"/>
    <property type="match status" value="1"/>
</dbReference>
<evidence type="ECO:0000256" key="1">
    <source>
        <dbReference type="ARBA" id="ARBA00001957"/>
    </source>
</evidence>
<dbReference type="PROSITE" id="PS00012">
    <property type="entry name" value="PHOSPHOPANTETHEINE"/>
    <property type="match status" value="2"/>
</dbReference>
<dbReference type="Pfam" id="PF08990">
    <property type="entry name" value="Docking"/>
    <property type="match status" value="1"/>
</dbReference>
<dbReference type="OrthoDB" id="5478077at2"/>
<dbReference type="InterPro" id="IPR016035">
    <property type="entry name" value="Acyl_Trfase/lysoPLipase"/>
</dbReference>
<evidence type="ECO:0000256" key="3">
    <source>
        <dbReference type="ARBA" id="ARBA00022450"/>
    </source>
</evidence>
<keyword evidence="16" id="KW-1185">Reference proteome</keyword>
<dbReference type="PROSITE" id="PS50075">
    <property type="entry name" value="CARRIER"/>
    <property type="match status" value="2"/>
</dbReference>
<dbReference type="FunFam" id="2.30.38.10:FF:000001">
    <property type="entry name" value="Non-ribosomal peptide synthetase PvdI"/>
    <property type="match status" value="1"/>
</dbReference>
<dbReference type="GO" id="GO:0033068">
    <property type="term" value="P:macrolide biosynthetic process"/>
    <property type="evidence" value="ECO:0007669"/>
    <property type="project" value="UniProtKB-ARBA"/>
</dbReference>
<dbReference type="SMART" id="SM00825">
    <property type="entry name" value="PKS_KS"/>
    <property type="match status" value="1"/>
</dbReference>
<dbReference type="Pfam" id="PF08242">
    <property type="entry name" value="Methyltransf_12"/>
    <property type="match status" value="1"/>
</dbReference>
<dbReference type="InterPro" id="IPR045851">
    <property type="entry name" value="AMP-bd_C_sf"/>
</dbReference>
<dbReference type="SMART" id="SM00823">
    <property type="entry name" value="PKS_PP"/>
    <property type="match status" value="2"/>
</dbReference>
<dbReference type="FunFam" id="3.40.366.10:FF:000002">
    <property type="entry name" value="Probable polyketide synthase 2"/>
    <property type="match status" value="1"/>
</dbReference>
<dbReference type="Gene3D" id="1.10.1200.10">
    <property type="entry name" value="ACP-like"/>
    <property type="match status" value="2"/>
</dbReference>
<dbReference type="InterPro" id="IPR001242">
    <property type="entry name" value="Condensation_dom"/>
</dbReference>
<evidence type="ECO:0000313" key="16">
    <source>
        <dbReference type="Proteomes" id="UP000292003"/>
    </source>
</evidence>
<dbReference type="GO" id="GO:0004315">
    <property type="term" value="F:3-oxoacyl-[acyl-carrier-protein] synthase activity"/>
    <property type="evidence" value="ECO:0007669"/>
    <property type="project" value="InterPro"/>
</dbReference>
<dbReference type="InterPro" id="IPR020845">
    <property type="entry name" value="AMP-binding_CS"/>
</dbReference>
<dbReference type="SUPFAM" id="SSF56801">
    <property type="entry name" value="Acetyl-CoA synthetase-like"/>
    <property type="match status" value="1"/>
</dbReference>
<proteinExistence type="inferred from homology"/>
<dbReference type="InterPro" id="IPR036736">
    <property type="entry name" value="ACP-like_sf"/>
</dbReference>
<dbReference type="GO" id="GO:0006633">
    <property type="term" value="P:fatty acid biosynthetic process"/>
    <property type="evidence" value="ECO:0007669"/>
    <property type="project" value="InterPro"/>
</dbReference>
<dbReference type="InterPro" id="IPR009081">
    <property type="entry name" value="PP-bd_ACP"/>
</dbReference>
<keyword evidence="4" id="KW-0963">Cytoplasm</keyword>
<keyword evidence="8" id="KW-0175">Coiled coil</keyword>
<dbReference type="InterPro" id="IPR020841">
    <property type="entry name" value="PKS_Beta-ketoAc_synthase_dom"/>
</dbReference>
<dbReference type="InterPro" id="IPR023213">
    <property type="entry name" value="CAT-like_dom_sf"/>
</dbReference>
<dbReference type="Gene3D" id="3.40.47.10">
    <property type="match status" value="1"/>
</dbReference>
<dbReference type="GO" id="GO:0031177">
    <property type="term" value="F:phosphopantetheine binding"/>
    <property type="evidence" value="ECO:0007669"/>
    <property type="project" value="InterPro"/>
</dbReference>
<keyword evidence="10" id="KW-0511">Multifunctional enzyme</keyword>
<name>A0A4Q7J2A2_9PSEU</name>
<dbReference type="InterPro" id="IPR018201">
    <property type="entry name" value="Ketoacyl_synth_AS"/>
</dbReference>
<dbReference type="Gene3D" id="3.30.70.3290">
    <property type="match status" value="1"/>
</dbReference>
<dbReference type="Gene3D" id="2.30.38.10">
    <property type="entry name" value="Luciferase, Domain 3"/>
    <property type="match status" value="1"/>
</dbReference>
<dbReference type="Gene3D" id="3.40.50.150">
    <property type="entry name" value="Vaccinia Virus protein VP39"/>
    <property type="match status" value="1"/>
</dbReference>
<dbReference type="Pfam" id="PF16197">
    <property type="entry name" value="KAsynt_C_assoc"/>
    <property type="match status" value="1"/>
</dbReference>
<dbReference type="InterPro" id="IPR025110">
    <property type="entry name" value="AMP-bd_C"/>
</dbReference>
<dbReference type="FunFam" id="3.40.47.10:FF:000019">
    <property type="entry name" value="Polyketide synthase type I"/>
    <property type="match status" value="1"/>
</dbReference>
<dbReference type="Gene3D" id="3.40.50.980">
    <property type="match status" value="2"/>
</dbReference>
<dbReference type="InterPro" id="IPR020806">
    <property type="entry name" value="PKS_PP-bd"/>
</dbReference>
<protein>
    <submittedName>
        <fullName evidence="15">Amino acid adenylation domain-containing protein</fullName>
    </submittedName>
</protein>
<keyword evidence="9" id="KW-0045">Antibiotic biosynthesis</keyword>
<evidence type="ECO:0000256" key="8">
    <source>
        <dbReference type="ARBA" id="ARBA00023054"/>
    </source>
</evidence>
<comment type="subcellular location">
    <subcellularLocation>
        <location evidence="2">Cytoplasm</location>
    </subcellularLocation>
</comment>
<evidence type="ECO:0000256" key="6">
    <source>
        <dbReference type="ARBA" id="ARBA00022679"/>
    </source>
</evidence>
<feature type="domain" description="Carrier" evidence="13">
    <location>
        <begin position="928"/>
        <end position="1006"/>
    </location>
</feature>
<dbReference type="GO" id="GO:0005737">
    <property type="term" value="C:cytoplasm"/>
    <property type="evidence" value="ECO:0007669"/>
    <property type="project" value="UniProtKB-SubCell"/>
</dbReference>
<dbReference type="Pfam" id="PF02801">
    <property type="entry name" value="Ketoacyl-synt_C"/>
    <property type="match status" value="1"/>
</dbReference>
<dbReference type="SMART" id="SM00827">
    <property type="entry name" value="PKS_AT"/>
    <property type="match status" value="1"/>
</dbReference>
<keyword evidence="11" id="KW-0012">Acyltransferase</keyword>
<keyword evidence="3" id="KW-0596">Phosphopantetheine</keyword>
<dbReference type="GO" id="GO:0004312">
    <property type="term" value="F:fatty acid synthase activity"/>
    <property type="evidence" value="ECO:0007669"/>
    <property type="project" value="TreeGrafter"/>
</dbReference>
<dbReference type="CDD" id="cd00833">
    <property type="entry name" value="PKS"/>
    <property type="match status" value="1"/>
</dbReference>
<evidence type="ECO:0000259" key="13">
    <source>
        <dbReference type="PROSITE" id="PS50075"/>
    </source>
</evidence>
<dbReference type="PANTHER" id="PTHR43775:SF51">
    <property type="entry name" value="INACTIVE PHENOLPHTHIOCEROL SYNTHESIS POLYKETIDE SYNTHASE TYPE I PKS1-RELATED"/>
    <property type="match status" value="1"/>
</dbReference>
<dbReference type="InterPro" id="IPR029063">
    <property type="entry name" value="SAM-dependent_MTases_sf"/>
</dbReference>
<keyword evidence="7" id="KW-0677">Repeat</keyword>
<organism evidence="15 16">
    <name type="scientific">Amycolatopsis suaedae</name>
    <dbReference type="NCBI Taxonomy" id="2510978"/>
    <lineage>
        <taxon>Bacteria</taxon>
        <taxon>Bacillati</taxon>
        <taxon>Actinomycetota</taxon>
        <taxon>Actinomycetes</taxon>
        <taxon>Pseudonocardiales</taxon>
        <taxon>Pseudonocardiaceae</taxon>
        <taxon>Amycolatopsis</taxon>
    </lineage>
</organism>
<dbReference type="Gene3D" id="3.30.559.10">
    <property type="entry name" value="Chloramphenicol acetyltransferase-like domain"/>
    <property type="match status" value="2"/>
</dbReference>
<sequence>MSGAPAEDTSPASVVEALRAALLENERLRAGNRSLTAAVREPIAVVGMACRLPGGIATPDDLWLALADGVDKVGPFPPDRGWDLENLYHPDPDHPGTSYVREGGFLSGAADFDAAFFGISPREALATDPQQRLLLECSWEALESARIAPKSLAGSRTGVFMGLMHHDYLGNTSSGSMVSGRISYTFGLEGPAMTVDTACSSSLVALHSGMSALRQGECSLALVGGATVMASPHVFVELSRQRVCAPDGRCKPFAAGADGSGWSEGAVVVAIERLSDARRAGHRILAVLRGSAVNQDGASSRFTAPNGSAQQRLIQQALVNAGVSASEIDVVEAHGTGTALGDPIEAQALLETYGQDRERPVLVSALKSNLGHTQAAAGVAGLIKVILALRKGAVPGTLHLDAPSQHVDWAQGRVELVTKTRPWPATAGPRRAAVSSFGLSGTNAHVIVEQAPEPEPEPPATGGPVPWVVSARTERALRAQADRVATHVAAHPEATPHDVAAALATRTSFEHRAVVVGTTTEELTAGLRTVAEGVVAPELARAGRRVVLMFPGHGTHWAGMGAELLDTEPAFAAEMATCDAALREYVDWSVVDVLRGEPGAPALDGEEVVQPAVFAVMASLAAVWRAYGVVPAAVVGQSQGEIAAAYVAGALTLADAARVVVMRSRIIARTMVGRGAMATVNAGEAEVTELVGAWPGKLFVGAVNGPAFTLVSGDDHAIDELIARCADRGVRVRRTVSYASHSPHVEVVRDVLMSDLEPVRPRAASIPLYSPVSGDWVDGDDLDSAYWYRAMRGQVRLSDGVTELAEQGYDCFVEVGPHTVLAPGIQQTLERVGARGVVVGTLRRDGGDRAQLLGALGAAWAAGVPVDWRLGGTTVDLPTYAFQRKRFWLDTRMPDSNAREEELLAALPEPDSDIAGTRATLLSGTAADRAAAVVDLVVGAVAGVLGHGTPDAIAPDDALVELGFDSLSAMELRNRLNRVTGLLLPMSTAFDHPTPRALARYVLDELTAAPQADDSDDLLRVAAERAAGRGPERPPLSFAQQRLWSLDQVVPDSPAYNLTMAIGVRGEVRPEPLEQAVNELVRRHEVLRTSFPSADGTAWQEIRPSLTITLPFVDLTDSVEPRAEFDRLADDMATTPYDLAGGPLLRVTLVRFGPEQHRLLLGMHHIVSDVWSGGVLASELAEAYAAFARGERPDLPNLPVQYADYAVWERCRQSDEGLAAWREVLGDHPAGVELRTDRPRPTTQRFRGGTTAVEVDGVLTERLRSFSRDRGVTLFTTLLSALKATLYRYAGDVDGTGDVLVGTAMANRQHDTTEPLVGFFVNMVALRTGLGDDPTVAELVDRVSGVVKHGYDHQDVPYDAVVTELAPDRGTANPLFQVVFDMKRHRGDADPTGLSFVDVEEIHNGTAKFDVEVSVTESPDSLLIDVEYNSDVFDHGTIDRFLAGYRVLLTDFADRLDRRVSGLPVLPEAVEDEILSARNDTVVDYPPERMRCLHTLIEQTVDERPDEIAVVFGDEHVSFAELDRRANQVAHRLRAMGVVPGQPVGICVERSTEMVVGLLGIIKAGGAYVPIDPTYPRKRVAFMLADAAPRILLVQQHLAATLPEHDAEVVPLDRPGEFGDQPVARPENVTGLDDLVYLIYTSGSTGRPKAAMMTHRGVVNRLHWQQDYFRLTPEDRVLQKTPFSFDVSVWEFFWPLLVGAPMIVARPEGHKDPEYLAAVIQEHGVTTLHFVPSMLRIFLQHPGIGACTTVTRVIASGEALPASSIRSLYEQLPGATLYNLWGATECSVDSTCWECPRDPELVSIGTPIANTQIYVLDANMRPVPYGTPGEAYIGGVGVGRGYYGRPELTEQRFVPDPFRTEEDARLYRTGDLATFLPDGIMLFLGRTDFQVKVRGMRIEPGEIEAALADHPAVRDVAVIARELPHDSEGRQLVAYVVPEDGVTAPDTGGVPEWETLFDQSYQRAGDAAADFDTTGWNSSYTNERLPDDEMRVWVESTVARIAALRPRRVLEIGSGTGMLLARLAPDTDAYWGTDLSATAIDFVRENLLPGLPDTVDARLFHREANDFTGLTGERFDVVVINSVAQYFPGPGYLREVIDKAVTCLRPGGALFLGDLRELRLLDTLQTEIELARAEPGLTAGALRERVRQRVAHERELLVAPEYFTALRAEIPAISRVEVMVKRGDHHNELTRYRYDVVVHVGATGGRVVEPARVPLADVRSVLGTRPEAVRVDDVPNARLAAVNGFASALAAANDHAVVADLMETTAHRGIEPEVWWRLGDELGYDVDVAWSPGAKDGRYGVTLRRRDANLLPDWAGPAEPGAAYVNDPGLLTISRWLTTDAARFLRDRVPEFMVPAAVVAVPALPVNANGKLDRDALPPPVRGVEQTGQVVAPRTETERRIAEIWRDVLGLDEISVDRGFFAIGGDSLLGIQMVGRAKALGMALSPQDVFSSHTIAELAALAESRGPTATATTGQRDQNLLMWARSRYADAEDAYPLTGMQRIALDRIRREPDSGGYITHQRFRLAGQGLDPAALDRAWQHVAVRFPALRSSYVRDDDGRWVQVVHKDVGVDFSVHDLRGLRPVEQDRRMNAHVEAERRRGFLSGPPQTRLTLFWLEDDVYEYVHMFSLVAQDGWSYQIMAPVLVEAYNAFREGRTPAALPPLTAYGDFCVEQAVRDNSAAEAFWQRELARTSFPAPSITLPIAERRSAVVTPLLQETHVLAPDVVTRLFAVASVNDLSVNTIMHGAWTLMLGALTKAPEVVCGSVFSGRGTTSVDVDQAFGLMYNILPVVTALDPETELLPWLAGVQTSISDITDYEYLPLERVYELAGVAADAQLFDSYLVSENLPGIAGNMARFMSVLGAMPVQVLAQTDHPLRVEIAVAGDFVQVSFNHRAGHFADGQVAVWLAAYVRLVADIAAAPWRTVGDFLSGIDS</sequence>
<dbReference type="Pfam" id="PF13193">
    <property type="entry name" value="AMP-binding_C"/>
    <property type="match status" value="1"/>
</dbReference>
<dbReference type="FunFam" id="3.40.50.980:FF:000002">
    <property type="entry name" value="Enterobactin synthetase component F"/>
    <property type="match status" value="1"/>
</dbReference>
<reference evidence="15 16" key="1">
    <citation type="submission" date="2019-02" db="EMBL/GenBank/DDBJ databases">
        <title>Draft genome sequence of Amycolatopsis sp. 8-3EHSu isolated from roots of Suaeda maritima.</title>
        <authorList>
            <person name="Duangmal K."/>
            <person name="Chantavorakit T."/>
        </authorList>
    </citation>
    <scope>NUCLEOTIDE SEQUENCE [LARGE SCALE GENOMIC DNA]</scope>
    <source>
        <strain evidence="15 16">8-3EHSu</strain>
    </source>
</reference>
<dbReference type="CDD" id="cd02440">
    <property type="entry name" value="AdoMet_MTases"/>
    <property type="match status" value="1"/>
</dbReference>
<evidence type="ECO:0000256" key="11">
    <source>
        <dbReference type="ARBA" id="ARBA00023315"/>
    </source>
</evidence>
<gene>
    <name evidence="15" type="ORF">EWH70_26515</name>
</gene>
<dbReference type="InterPro" id="IPR014031">
    <property type="entry name" value="Ketoacyl_synth_C"/>
</dbReference>
<dbReference type="SUPFAM" id="SSF52777">
    <property type="entry name" value="CoA-dependent acyltransferases"/>
    <property type="match status" value="4"/>
</dbReference>
<dbReference type="Gene3D" id="3.30.300.30">
    <property type="match status" value="2"/>
</dbReference>
<dbReference type="PANTHER" id="PTHR43775">
    <property type="entry name" value="FATTY ACID SYNTHASE"/>
    <property type="match status" value="1"/>
</dbReference>
<feature type="domain" description="Carrier" evidence="13">
    <location>
        <begin position="2392"/>
        <end position="2466"/>
    </location>
</feature>
<evidence type="ECO:0000256" key="4">
    <source>
        <dbReference type="ARBA" id="ARBA00022490"/>
    </source>
</evidence>
<keyword evidence="5" id="KW-0597">Phosphoprotein</keyword>
<dbReference type="SUPFAM" id="SSF53335">
    <property type="entry name" value="S-adenosyl-L-methionine-dependent methyltransferases"/>
    <property type="match status" value="1"/>
</dbReference>
<dbReference type="CDD" id="cd19531">
    <property type="entry name" value="LCL_NRPS-like"/>
    <property type="match status" value="1"/>
</dbReference>
<comment type="similarity">
    <text evidence="12">In the C-terminal section; belongs to the NRP synthetase family.</text>
</comment>
<comment type="cofactor">
    <cofactor evidence="1">
        <name>pantetheine 4'-phosphate</name>
        <dbReference type="ChEBI" id="CHEBI:47942"/>
    </cofactor>
</comment>
<dbReference type="FunFam" id="1.10.1200.10:FF:000005">
    <property type="entry name" value="Nonribosomal peptide synthetase 1"/>
    <property type="match status" value="1"/>
</dbReference>
<dbReference type="InterPro" id="IPR050091">
    <property type="entry name" value="PKS_NRPS_Biosynth_Enz"/>
</dbReference>
<dbReference type="NCBIfam" id="TIGR01733">
    <property type="entry name" value="AA-adenyl-dom"/>
    <property type="match status" value="1"/>
</dbReference>
<keyword evidence="6" id="KW-0808">Transferase</keyword>
<dbReference type="InterPro" id="IPR032821">
    <property type="entry name" value="PKS_assoc"/>
</dbReference>
<dbReference type="Proteomes" id="UP000292003">
    <property type="component" value="Unassembled WGS sequence"/>
</dbReference>
<dbReference type="Pfam" id="PF00550">
    <property type="entry name" value="PP-binding"/>
    <property type="match status" value="2"/>
</dbReference>
<dbReference type="Gene3D" id="3.30.559.30">
    <property type="entry name" value="Nonribosomal peptide synthetase, condensation domain"/>
    <property type="match status" value="2"/>
</dbReference>
<dbReference type="InterPro" id="IPR016039">
    <property type="entry name" value="Thiolase-like"/>
</dbReference>
<evidence type="ECO:0000313" key="15">
    <source>
        <dbReference type="EMBL" id="RZQ61019.1"/>
    </source>
</evidence>
<evidence type="ECO:0000256" key="5">
    <source>
        <dbReference type="ARBA" id="ARBA00022553"/>
    </source>
</evidence>
<dbReference type="Pfam" id="PF00668">
    <property type="entry name" value="Condensation"/>
    <property type="match status" value="2"/>
</dbReference>
<dbReference type="SUPFAM" id="SSF55048">
    <property type="entry name" value="Probable ACP-binding domain of malonyl-CoA ACP transacylase"/>
    <property type="match status" value="1"/>
</dbReference>
<dbReference type="InterPro" id="IPR016036">
    <property type="entry name" value="Malonyl_transacylase_ACP-bd"/>
</dbReference>
<dbReference type="EMBL" id="SFCC01000014">
    <property type="protein sequence ID" value="RZQ61019.1"/>
    <property type="molecule type" value="Genomic_DNA"/>
</dbReference>
<dbReference type="InterPro" id="IPR000873">
    <property type="entry name" value="AMP-dep_synth/lig_dom"/>
</dbReference>
<dbReference type="GO" id="GO:0009403">
    <property type="term" value="P:toxin biosynthetic process"/>
    <property type="evidence" value="ECO:0007669"/>
    <property type="project" value="UniProtKB-ARBA"/>
</dbReference>
<dbReference type="SUPFAM" id="SSF53901">
    <property type="entry name" value="Thiolase-like"/>
    <property type="match status" value="1"/>
</dbReference>
<dbReference type="PROSITE" id="PS00455">
    <property type="entry name" value="AMP_BINDING"/>
    <property type="match status" value="1"/>
</dbReference>
<dbReference type="InterPro" id="IPR013217">
    <property type="entry name" value="Methyltransf_12"/>
</dbReference>
<evidence type="ECO:0000256" key="9">
    <source>
        <dbReference type="ARBA" id="ARBA00023194"/>
    </source>
</evidence>
<dbReference type="Pfam" id="PF00109">
    <property type="entry name" value="ketoacyl-synt"/>
    <property type="match status" value="1"/>
</dbReference>
<evidence type="ECO:0000256" key="2">
    <source>
        <dbReference type="ARBA" id="ARBA00004496"/>
    </source>
</evidence>
<dbReference type="SUPFAM" id="SSF52151">
    <property type="entry name" value="FabD/lysophospholipase-like"/>
    <property type="match status" value="1"/>
</dbReference>
<dbReference type="InterPro" id="IPR014030">
    <property type="entry name" value="Ketoacyl_synth_N"/>
</dbReference>
<dbReference type="SUPFAM" id="SSF47336">
    <property type="entry name" value="ACP-like"/>
    <property type="match status" value="2"/>
</dbReference>
<dbReference type="FunFam" id="3.40.50.12780:FF:000012">
    <property type="entry name" value="Non-ribosomal peptide synthetase"/>
    <property type="match status" value="1"/>
</dbReference>
<dbReference type="SMART" id="SM01294">
    <property type="entry name" value="PKS_PP_betabranch"/>
    <property type="match status" value="1"/>
</dbReference>
<dbReference type="PROSITE" id="PS00606">
    <property type="entry name" value="KS3_1"/>
    <property type="match status" value="1"/>
</dbReference>
<dbReference type="Pfam" id="PF00501">
    <property type="entry name" value="AMP-binding"/>
    <property type="match status" value="1"/>
</dbReference>
<evidence type="ECO:0000259" key="14">
    <source>
        <dbReference type="PROSITE" id="PS52004"/>
    </source>
</evidence>